<dbReference type="PANTHER" id="PTHR43308:SF5">
    <property type="entry name" value="S-LAYER PROTEIN _ PEPTIDOGLYCAN ENDO-BETA-N-ACETYLGLUCOSAMINIDASE"/>
    <property type="match status" value="1"/>
</dbReference>
<sequence>MKSRMLRIFMILTLCLAFVPAAAAYAESSVVSLQDVADVTAGGQVDIKGASTLDEVIVKVLRPDSSVVYFNIVPVTAGQYASPFTIGSGEPGGTYTVAVGQGGDVASKTFKVTGGTIIPSPGGTVSTPTPPPTTGKVITPVGGVEPVVVDTSKNKTSTVDAGGRSTTVVTQDGASLADALKKAAQQDNKGAAPVVYIAYEGKQGDAVQFNLPFSALKDAASSGAIVSLQTGEGEYSLPLGVLNFDAIAANLGASAQDITIQVNIVPSADDINAKIKASAAGIGASQQGGAIEFSIVVSGGGKTSELNEFGSTYVSRTVVTSGTIDASHATVALYDPQTGALTFVPAQFTKQSDGTFKITFKRNGNSIYTVLTANKAFTDLTAPWAKADVELLASKLVVNGVSDTQFAPNSSITRAEFAALLVRALGLTPDASGAAGFKDVASGAWYAGATGAAVKAKLIEGFEDGSFKPGATITREQMAVMISRAVAYAQGSAPSSSEASLSGFKDKAAIGSWARASVAQAVDAGIITGMTSDTFVPSAQASRAQAAVMLKRFMQYSDLID</sequence>
<reference evidence="3" key="1">
    <citation type="submission" date="2023-04" db="EMBL/GenBank/DDBJ databases">
        <title>Comparative genomic analysis of Cohnella hashimotonis sp. nov., isolated from the International Space Station.</title>
        <authorList>
            <person name="Venkateswaran K."/>
            <person name="Simpson A."/>
        </authorList>
    </citation>
    <scope>NUCLEOTIDE SEQUENCE</scope>
    <source>
        <strain evidence="3">F6_2S_P_1</strain>
    </source>
</reference>
<accession>A0ABT6TUL5</accession>
<dbReference type="PROSITE" id="PS51272">
    <property type="entry name" value="SLH"/>
    <property type="match status" value="3"/>
</dbReference>
<keyword evidence="4" id="KW-1185">Reference proteome</keyword>
<evidence type="ECO:0000256" key="1">
    <source>
        <dbReference type="SAM" id="SignalP"/>
    </source>
</evidence>
<evidence type="ECO:0000313" key="3">
    <source>
        <dbReference type="EMBL" id="MDI4649883.1"/>
    </source>
</evidence>
<name>A0ABT6TUL5_9BACL</name>
<feature type="domain" description="SLH" evidence="2">
    <location>
        <begin position="433"/>
        <end position="496"/>
    </location>
</feature>
<gene>
    <name evidence="3" type="ORF">KB449_33455</name>
</gene>
<evidence type="ECO:0000313" key="4">
    <source>
        <dbReference type="Proteomes" id="UP001161691"/>
    </source>
</evidence>
<feature type="signal peptide" evidence="1">
    <location>
        <begin position="1"/>
        <end position="23"/>
    </location>
</feature>
<protein>
    <submittedName>
        <fullName evidence="3">S-layer homology domain-containing protein</fullName>
    </submittedName>
</protein>
<dbReference type="Pfam" id="PF00395">
    <property type="entry name" value="SLH"/>
    <property type="match status" value="3"/>
</dbReference>
<dbReference type="InterPro" id="IPR051465">
    <property type="entry name" value="Cell_Envelope_Struct_Comp"/>
</dbReference>
<feature type="domain" description="SLH" evidence="2">
    <location>
        <begin position="501"/>
        <end position="561"/>
    </location>
</feature>
<keyword evidence="1" id="KW-0732">Signal</keyword>
<dbReference type="PANTHER" id="PTHR43308">
    <property type="entry name" value="OUTER MEMBRANE PROTEIN ALPHA-RELATED"/>
    <property type="match status" value="1"/>
</dbReference>
<dbReference type="EMBL" id="JAGRPV010000001">
    <property type="protein sequence ID" value="MDI4649883.1"/>
    <property type="molecule type" value="Genomic_DNA"/>
</dbReference>
<comment type="caution">
    <text evidence="3">The sequence shown here is derived from an EMBL/GenBank/DDBJ whole genome shotgun (WGS) entry which is preliminary data.</text>
</comment>
<dbReference type="Proteomes" id="UP001161691">
    <property type="component" value="Unassembled WGS sequence"/>
</dbReference>
<evidence type="ECO:0000259" key="2">
    <source>
        <dbReference type="PROSITE" id="PS51272"/>
    </source>
</evidence>
<feature type="chain" id="PRO_5047058570" evidence="1">
    <location>
        <begin position="24"/>
        <end position="561"/>
    </location>
</feature>
<dbReference type="InterPro" id="IPR001119">
    <property type="entry name" value="SLH_dom"/>
</dbReference>
<proteinExistence type="predicted"/>
<dbReference type="RefSeq" id="WP_282912487.1">
    <property type="nucleotide sequence ID" value="NZ_JAGRPV010000001.1"/>
</dbReference>
<feature type="domain" description="SLH" evidence="2">
    <location>
        <begin position="372"/>
        <end position="432"/>
    </location>
</feature>
<organism evidence="3 4">
    <name type="scientific">Cohnella hashimotonis</name>
    <dbReference type="NCBI Taxonomy" id="2826895"/>
    <lineage>
        <taxon>Bacteria</taxon>
        <taxon>Bacillati</taxon>
        <taxon>Bacillota</taxon>
        <taxon>Bacilli</taxon>
        <taxon>Bacillales</taxon>
        <taxon>Paenibacillaceae</taxon>
        <taxon>Cohnella</taxon>
    </lineage>
</organism>